<keyword evidence="2" id="KW-0812">Transmembrane</keyword>
<dbReference type="AlphaFoldDB" id="A0AAV4H7V0"/>
<gene>
    <name evidence="3" type="ORF">ElyMa_000901000</name>
</gene>
<evidence type="ECO:0000256" key="2">
    <source>
        <dbReference type="SAM" id="Phobius"/>
    </source>
</evidence>
<feature type="region of interest" description="Disordered" evidence="1">
    <location>
        <begin position="352"/>
        <end position="375"/>
    </location>
</feature>
<name>A0AAV4H7V0_9GAST</name>
<dbReference type="EMBL" id="BMAT01001854">
    <property type="protein sequence ID" value="GFR93761.1"/>
    <property type="molecule type" value="Genomic_DNA"/>
</dbReference>
<reference evidence="3 4" key="1">
    <citation type="journal article" date="2021" name="Elife">
        <title>Chloroplast acquisition without the gene transfer in kleptoplastic sea slugs, Plakobranchus ocellatus.</title>
        <authorList>
            <person name="Maeda T."/>
            <person name="Takahashi S."/>
            <person name="Yoshida T."/>
            <person name="Shimamura S."/>
            <person name="Takaki Y."/>
            <person name="Nagai Y."/>
            <person name="Toyoda A."/>
            <person name="Suzuki Y."/>
            <person name="Arimoto A."/>
            <person name="Ishii H."/>
            <person name="Satoh N."/>
            <person name="Nishiyama T."/>
            <person name="Hasebe M."/>
            <person name="Maruyama T."/>
            <person name="Minagawa J."/>
            <person name="Obokata J."/>
            <person name="Shigenobu S."/>
        </authorList>
    </citation>
    <scope>NUCLEOTIDE SEQUENCE [LARGE SCALE GENOMIC DNA]</scope>
</reference>
<proteinExistence type="predicted"/>
<evidence type="ECO:0000256" key="1">
    <source>
        <dbReference type="SAM" id="MobiDB-lite"/>
    </source>
</evidence>
<organism evidence="3 4">
    <name type="scientific">Elysia marginata</name>
    <dbReference type="NCBI Taxonomy" id="1093978"/>
    <lineage>
        <taxon>Eukaryota</taxon>
        <taxon>Metazoa</taxon>
        <taxon>Spiralia</taxon>
        <taxon>Lophotrochozoa</taxon>
        <taxon>Mollusca</taxon>
        <taxon>Gastropoda</taxon>
        <taxon>Heterobranchia</taxon>
        <taxon>Euthyneura</taxon>
        <taxon>Panpulmonata</taxon>
        <taxon>Sacoglossa</taxon>
        <taxon>Placobranchoidea</taxon>
        <taxon>Plakobranchidae</taxon>
        <taxon>Elysia</taxon>
    </lineage>
</organism>
<feature type="transmembrane region" description="Helical" evidence="2">
    <location>
        <begin position="148"/>
        <end position="168"/>
    </location>
</feature>
<evidence type="ECO:0000313" key="4">
    <source>
        <dbReference type="Proteomes" id="UP000762676"/>
    </source>
</evidence>
<protein>
    <submittedName>
        <fullName evidence="3">Uncharacterized protein</fullName>
    </submittedName>
</protein>
<dbReference type="Proteomes" id="UP000762676">
    <property type="component" value="Unassembled WGS sequence"/>
</dbReference>
<keyword evidence="2" id="KW-0472">Membrane</keyword>
<keyword evidence="4" id="KW-1185">Reference proteome</keyword>
<sequence>MPTTDSAITRRPRNTTKKLTNYFADEARNATEILKKDSADEAWNMTEILTEDSAEEAWNVTEVLTKDSADEAWNATEILTKDSADEAWNTTKIIRPSVVDKQLGWKTAGEERTIEIGNETVSTEATEGKAASPIDAFGAESTGLSPTMTGLAIFAVVCFIAFISSLFFQIRSRKLHRKAAERARFPRDEENSRRPNVHEMLPVYRVSDVYDELYERGSDYECITDIDVNLESCKPISRLLDGSHSINLAIHSRSEMKVSQVVHSEDAEFSFGKAKRFNSENFCAYGSPGDRARFLVRSRSNSCPDLSTHSSAAQYDVLRIGAAVSGHVYCEGFYQYLDVFFYHPIIRQPQKANELHGKDPNTAARKPTEEGDGDYLTGLEVVEDPVIYLKLKDDAEVDNDDLVRK</sequence>
<evidence type="ECO:0000313" key="3">
    <source>
        <dbReference type="EMBL" id="GFR93761.1"/>
    </source>
</evidence>
<keyword evidence="2" id="KW-1133">Transmembrane helix</keyword>
<accession>A0AAV4H7V0</accession>
<comment type="caution">
    <text evidence="3">The sequence shown here is derived from an EMBL/GenBank/DDBJ whole genome shotgun (WGS) entry which is preliminary data.</text>
</comment>